<proteinExistence type="predicted"/>
<evidence type="ECO:0000313" key="1">
    <source>
        <dbReference type="EMBL" id="KAK0407379.1"/>
    </source>
</evidence>
<dbReference type="AlphaFoldDB" id="A0AA39HMC5"/>
<dbReference type="EMBL" id="JAUCMV010000004">
    <property type="protein sequence ID" value="KAK0407379.1"/>
    <property type="molecule type" value="Genomic_DNA"/>
</dbReference>
<comment type="caution">
    <text evidence="1">The sequence shown here is derived from an EMBL/GenBank/DDBJ whole genome shotgun (WGS) entry which is preliminary data.</text>
</comment>
<evidence type="ECO:0000313" key="2">
    <source>
        <dbReference type="Proteomes" id="UP001175271"/>
    </source>
</evidence>
<organism evidence="1 2">
    <name type="scientific">Steinernema hermaphroditum</name>
    <dbReference type="NCBI Taxonomy" id="289476"/>
    <lineage>
        <taxon>Eukaryota</taxon>
        <taxon>Metazoa</taxon>
        <taxon>Ecdysozoa</taxon>
        <taxon>Nematoda</taxon>
        <taxon>Chromadorea</taxon>
        <taxon>Rhabditida</taxon>
        <taxon>Tylenchina</taxon>
        <taxon>Panagrolaimomorpha</taxon>
        <taxon>Strongyloidoidea</taxon>
        <taxon>Steinernematidae</taxon>
        <taxon>Steinernema</taxon>
    </lineage>
</organism>
<protein>
    <submittedName>
        <fullName evidence="1">Uncharacterized protein</fullName>
    </submittedName>
</protein>
<name>A0AA39HMC5_9BILA</name>
<sequence length="126" mass="14816">METSEMPPTTSTRIIDAWKDLERSDVPSGAAYDLIIENPLPFFRQHGFRSISRRSIRDICGWLEARLQQLEREGADYSRVTHYSRGGLGTLQHPKFEEHRLVVCLHPDSKERFKKEQWSFYALFFV</sequence>
<reference evidence="1" key="1">
    <citation type="submission" date="2023-06" db="EMBL/GenBank/DDBJ databases">
        <title>Genomic analysis of the entomopathogenic nematode Steinernema hermaphroditum.</title>
        <authorList>
            <person name="Schwarz E.M."/>
            <person name="Heppert J.K."/>
            <person name="Baniya A."/>
            <person name="Schwartz H.T."/>
            <person name="Tan C.-H."/>
            <person name="Antoshechkin I."/>
            <person name="Sternberg P.W."/>
            <person name="Goodrich-Blair H."/>
            <person name="Dillman A.R."/>
        </authorList>
    </citation>
    <scope>NUCLEOTIDE SEQUENCE</scope>
    <source>
        <strain evidence="1">PS9179</strain>
        <tissue evidence="1">Whole animal</tissue>
    </source>
</reference>
<gene>
    <name evidence="1" type="ORF">QR680_019165</name>
</gene>
<accession>A0AA39HMC5</accession>
<keyword evidence="2" id="KW-1185">Reference proteome</keyword>
<dbReference type="Proteomes" id="UP001175271">
    <property type="component" value="Unassembled WGS sequence"/>
</dbReference>